<dbReference type="EMBL" id="JAIWYP010000007">
    <property type="protein sequence ID" value="KAH3801387.1"/>
    <property type="molecule type" value="Genomic_DNA"/>
</dbReference>
<keyword evidence="2" id="KW-1185">Reference proteome</keyword>
<reference evidence="1" key="2">
    <citation type="submission" date="2020-11" db="EMBL/GenBank/DDBJ databases">
        <authorList>
            <person name="McCartney M.A."/>
            <person name="Auch B."/>
            <person name="Kono T."/>
            <person name="Mallez S."/>
            <person name="Becker A."/>
            <person name="Gohl D.M."/>
            <person name="Silverstein K.A.T."/>
            <person name="Koren S."/>
            <person name="Bechman K.B."/>
            <person name="Herman A."/>
            <person name="Abrahante J.E."/>
            <person name="Garbe J."/>
        </authorList>
    </citation>
    <scope>NUCLEOTIDE SEQUENCE</scope>
    <source>
        <strain evidence="1">Duluth1</strain>
        <tissue evidence="1">Whole animal</tissue>
    </source>
</reference>
<accession>A0A9D4FN63</accession>
<evidence type="ECO:0000313" key="1">
    <source>
        <dbReference type="EMBL" id="KAH3801387.1"/>
    </source>
</evidence>
<gene>
    <name evidence="1" type="ORF">DPMN_155036</name>
</gene>
<dbReference type="AlphaFoldDB" id="A0A9D4FN63"/>
<comment type="caution">
    <text evidence="1">The sequence shown here is derived from an EMBL/GenBank/DDBJ whole genome shotgun (WGS) entry which is preliminary data.</text>
</comment>
<proteinExistence type="predicted"/>
<evidence type="ECO:0000313" key="2">
    <source>
        <dbReference type="Proteomes" id="UP000828390"/>
    </source>
</evidence>
<protein>
    <submittedName>
        <fullName evidence="1">Uncharacterized protein</fullName>
    </submittedName>
</protein>
<dbReference type="Proteomes" id="UP000828390">
    <property type="component" value="Unassembled WGS sequence"/>
</dbReference>
<name>A0A9D4FN63_DREPO</name>
<organism evidence="1 2">
    <name type="scientific">Dreissena polymorpha</name>
    <name type="common">Zebra mussel</name>
    <name type="synonym">Mytilus polymorpha</name>
    <dbReference type="NCBI Taxonomy" id="45954"/>
    <lineage>
        <taxon>Eukaryota</taxon>
        <taxon>Metazoa</taxon>
        <taxon>Spiralia</taxon>
        <taxon>Lophotrochozoa</taxon>
        <taxon>Mollusca</taxon>
        <taxon>Bivalvia</taxon>
        <taxon>Autobranchia</taxon>
        <taxon>Heteroconchia</taxon>
        <taxon>Euheterodonta</taxon>
        <taxon>Imparidentia</taxon>
        <taxon>Neoheterodontei</taxon>
        <taxon>Myida</taxon>
        <taxon>Dreissenoidea</taxon>
        <taxon>Dreissenidae</taxon>
        <taxon>Dreissena</taxon>
    </lineage>
</organism>
<sequence>MQSIVGFDLHDANDDYADDLGAIQTASIEGRPIFAPLAQVISDNCREMLQSRIPFPRINVNHVIDDYITCVDIIDRRNQI</sequence>
<reference evidence="1" key="1">
    <citation type="journal article" date="2019" name="bioRxiv">
        <title>The Genome of the Zebra Mussel, Dreissena polymorpha: A Resource for Invasive Species Research.</title>
        <authorList>
            <person name="McCartney M.A."/>
            <person name="Auch B."/>
            <person name="Kono T."/>
            <person name="Mallez S."/>
            <person name="Zhang Y."/>
            <person name="Obille A."/>
            <person name="Becker A."/>
            <person name="Abrahante J.E."/>
            <person name="Garbe J."/>
            <person name="Badalamenti J.P."/>
            <person name="Herman A."/>
            <person name="Mangelson H."/>
            <person name="Liachko I."/>
            <person name="Sullivan S."/>
            <person name="Sone E.D."/>
            <person name="Koren S."/>
            <person name="Silverstein K.A.T."/>
            <person name="Beckman K.B."/>
            <person name="Gohl D.M."/>
        </authorList>
    </citation>
    <scope>NUCLEOTIDE SEQUENCE</scope>
    <source>
        <strain evidence="1">Duluth1</strain>
        <tissue evidence="1">Whole animal</tissue>
    </source>
</reference>